<evidence type="ECO:0000259" key="1">
    <source>
        <dbReference type="Pfam" id="PF12252"/>
    </source>
</evidence>
<dbReference type="AlphaFoldDB" id="A0A0W0ZA00"/>
<dbReference type="OrthoDB" id="5647340at2"/>
<dbReference type="Proteomes" id="UP000054600">
    <property type="component" value="Unassembled WGS sequence"/>
</dbReference>
<protein>
    <submittedName>
        <fullName evidence="2">SdeA protein</fullName>
    </submittedName>
</protein>
<reference evidence="2 3" key="1">
    <citation type="submission" date="2015-11" db="EMBL/GenBank/DDBJ databases">
        <title>Genomic analysis of 38 Legionella species identifies large and diverse effector repertoires.</title>
        <authorList>
            <person name="Burstein D."/>
            <person name="Amaro F."/>
            <person name="Zusman T."/>
            <person name="Lifshitz Z."/>
            <person name="Cohen O."/>
            <person name="Gilbert J.A."/>
            <person name="Pupko T."/>
            <person name="Shuman H.A."/>
            <person name="Segal G."/>
        </authorList>
    </citation>
    <scope>NUCLEOTIDE SEQUENCE [LARGE SCALE GENOMIC DNA]</scope>
    <source>
        <strain evidence="2 3">ATCC 49655</strain>
    </source>
</reference>
<evidence type="ECO:0000313" key="2">
    <source>
        <dbReference type="EMBL" id="KTD65941.1"/>
    </source>
</evidence>
<dbReference type="EMBL" id="LNYW01000008">
    <property type="protein sequence ID" value="KTD65941.1"/>
    <property type="molecule type" value="Genomic_DNA"/>
</dbReference>
<evidence type="ECO:0000313" key="3">
    <source>
        <dbReference type="Proteomes" id="UP000054600"/>
    </source>
</evidence>
<feature type="domain" description="SidE PDE" evidence="1">
    <location>
        <begin position="681"/>
        <end position="899"/>
    </location>
</feature>
<name>A0A0W0ZA00_9GAMM</name>
<accession>A0A0W0ZA00</accession>
<dbReference type="Pfam" id="PF12252">
    <property type="entry name" value="SidE_PDE"/>
    <property type="match status" value="1"/>
</dbReference>
<dbReference type="InterPro" id="IPR021014">
    <property type="entry name" value="SidE_PDE"/>
</dbReference>
<proteinExistence type="predicted"/>
<dbReference type="PATRIC" id="fig|1122169.6.peg.164"/>
<organism evidence="2 3">
    <name type="scientific">Legionella shakespearei DSM 23087</name>
    <dbReference type="NCBI Taxonomy" id="1122169"/>
    <lineage>
        <taxon>Bacteria</taxon>
        <taxon>Pseudomonadati</taxon>
        <taxon>Pseudomonadota</taxon>
        <taxon>Gammaproteobacteria</taxon>
        <taxon>Legionellales</taxon>
        <taxon>Legionellaceae</taxon>
        <taxon>Legionella</taxon>
    </lineage>
</organism>
<keyword evidence="3" id="KW-1185">Reference proteome</keyword>
<dbReference type="eggNOG" id="COG1196">
    <property type="taxonomic scope" value="Bacteria"/>
</dbReference>
<sequence length="951" mass="108636">MKYYQYILSALRQGLKNSLSYWDLKRLLLARLLLPDHDGFLAPLDEKQQLINKRHDNAQARHAFDSRYGLIDASCPNEMLQQFQWVFNQLATSDHYTAQPFKGSVVVSDKTIMTIWTQSGTGKIQTESYQNDHWQNYQLLDETSESPPAIIKFANNTIISWTGTENHWLNIMTNFDPKHKKIYTAFKTQGSPILASNQYYLFVSWINPQNHQINMMHSTDGFNWSKHYIVESNALLSLRFASPLLFQDIVRNDPAFLHYKDPKGPNLAYLCILYGNYTLAKWLIANYSMGLTNTAELNNSLFDSLSKMHALKIAEDLPMIFAKLHEAGFQLEHHLPVYAQALASCSDPEKSRYAKTKLLNSLRQYTAIHKLHLPNDNDYAQQCYDLTQLISDCGRKWEYGPLDKTQSTLRIEAFLLQCTRMNPQRIKLEYKSFCGYFIHCDEMSEFNVTFALKNANLSHLVLSDELIDKLGKTLKKLGFVEHASYNQLEPIVKYLPKASQMALQSYCFTNIYFNQNRLFRGEPMDTTYSSDTPANLLILFILGCLVNDAANKLLYLQSTTSGYVPCKLPEVLVRGELLDAATINKRLNKPISMPSITSFSLFKEGAKQFNKSGSTCTRIMERNMPYPMIQQWEGEVIIPHGEQLAYTQCADGSLMAEIVRSPQLVKKVDEASLSALAYAYENHLSKPYKDTPHSITLKGTTIHRPNHGLAHSYRVMTYVPLVINYFAQHSKEAGFKDYCAQLTNEDIEYLRIAAVFRVTGRESELSFKDDLKQYLLYKQTSATHLSVYLKKSGTSDKMVQRLVHIVTHLGAPDYESGIGSHPALNQHTDQQERLCRTYCHRILTIAHNLDLARCKDPAYYKDTLSYCLQGVTHNVNQQEAYNYLLKYAIALIKTHDDSLCTDIDTNGVLSRCSKSYGSTFANASSSLLNLLDMDEDLQVQEEQHGIRMSCS</sequence>
<dbReference type="RefSeq" id="WP_018577263.1">
    <property type="nucleotide sequence ID" value="NZ_KB892397.1"/>
</dbReference>
<comment type="caution">
    <text evidence="2">The sequence shown here is derived from an EMBL/GenBank/DDBJ whole genome shotgun (WGS) entry which is preliminary data.</text>
</comment>
<gene>
    <name evidence="2" type="primary">laiE</name>
    <name evidence="2" type="ORF">Lsha_0148</name>
</gene>